<name>A0A1G4VJ70_9FLAO</name>
<dbReference type="NCBIfam" id="TIGR00573">
    <property type="entry name" value="dnaq"/>
    <property type="match status" value="1"/>
</dbReference>
<dbReference type="PANTHER" id="PTHR30231:SF41">
    <property type="entry name" value="DNA POLYMERASE III SUBUNIT EPSILON"/>
    <property type="match status" value="1"/>
</dbReference>
<protein>
    <submittedName>
        <fullName evidence="2">DNA polymerase-3 subunit epsilon</fullName>
    </submittedName>
</protein>
<dbReference type="InterPro" id="IPR006054">
    <property type="entry name" value="DnaQ"/>
</dbReference>
<dbReference type="GO" id="GO:0003887">
    <property type="term" value="F:DNA-directed DNA polymerase activity"/>
    <property type="evidence" value="ECO:0007669"/>
    <property type="project" value="InterPro"/>
</dbReference>
<dbReference type="InterPro" id="IPR013520">
    <property type="entry name" value="Ribonucl_H"/>
</dbReference>
<dbReference type="eggNOG" id="COG0847">
    <property type="taxonomic scope" value="Bacteria"/>
</dbReference>
<dbReference type="SMART" id="SM00479">
    <property type="entry name" value="EXOIII"/>
    <property type="match status" value="1"/>
</dbReference>
<dbReference type="EMBL" id="FMTY01000002">
    <property type="protein sequence ID" value="SCX07559.1"/>
    <property type="molecule type" value="Genomic_DNA"/>
</dbReference>
<feature type="domain" description="Exonuclease" evidence="1">
    <location>
        <begin position="31"/>
        <end position="200"/>
    </location>
</feature>
<dbReference type="InterPro" id="IPR036397">
    <property type="entry name" value="RNaseH_sf"/>
</dbReference>
<dbReference type="GO" id="GO:0008408">
    <property type="term" value="F:3'-5' exonuclease activity"/>
    <property type="evidence" value="ECO:0007669"/>
    <property type="project" value="TreeGrafter"/>
</dbReference>
<dbReference type="GO" id="GO:0003677">
    <property type="term" value="F:DNA binding"/>
    <property type="evidence" value="ECO:0007669"/>
    <property type="project" value="InterPro"/>
</dbReference>
<dbReference type="STRING" id="329186.SAMN02927925_01189"/>
<reference evidence="2 3" key="1">
    <citation type="submission" date="2016-10" db="EMBL/GenBank/DDBJ databases">
        <authorList>
            <person name="de Groot N.N."/>
        </authorList>
    </citation>
    <scope>NUCLEOTIDE SEQUENCE [LARGE SCALE GENOMIC DNA]</scope>
    <source>
        <strain evidence="2 3">CGMCC 1.3801</strain>
    </source>
</reference>
<dbReference type="PANTHER" id="PTHR30231">
    <property type="entry name" value="DNA POLYMERASE III SUBUNIT EPSILON"/>
    <property type="match status" value="1"/>
</dbReference>
<dbReference type="SUPFAM" id="SSF53098">
    <property type="entry name" value="Ribonuclease H-like"/>
    <property type="match status" value="1"/>
</dbReference>
<sequence>MLDWLTGKGDPTFWKTYLEHFDKEDANAPTRYVIFDVERTGLNWKEDVILSIGCIGVVNDQIEINDFFEVFIKQENRTQQNEAVEKLFKADSSEAVSESEAMMRFLEHIKNATLIGHNTNLDIEMMNQALKRMNLGKIKNNVLDINVMYQRFKNLPEDQHHTLDELCDLFKVKKSHRHTASNDAYITALVFLKLKRKLKMQ</sequence>
<gene>
    <name evidence="2" type="ORF">SAMN02927925_01189</name>
</gene>
<dbReference type="Gene3D" id="3.30.420.10">
    <property type="entry name" value="Ribonuclease H-like superfamily/Ribonuclease H"/>
    <property type="match status" value="1"/>
</dbReference>
<dbReference type="Pfam" id="PF00929">
    <property type="entry name" value="RNase_T"/>
    <property type="match status" value="1"/>
</dbReference>
<dbReference type="InterPro" id="IPR012337">
    <property type="entry name" value="RNaseH-like_sf"/>
</dbReference>
<dbReference type="GO" id="GO:0005829">
    <property type="term" value="C:cytosol"/>
    <property type="evidence" value="ECO:0007669"/>
    <property type="project" value="TreeGrafter"/>
</dbReference>
<dbReference type="RefSeq" id="WP_023576764.1">
    <property type="nucleotide sequence ID" value="NZ_CBCSBQ010000009.1"/>
</dbReference>
<evidence type="ECO:0000313" key="3">
    <source>
        <dbReference type="Proteomes" id="UP000182124"/>
    </source>
</evidence>
<dbReference type="AlphaFoldDB" id="A0A1G4VJ70"/>
<dbReference type="GO" id="GO:0045004">
    <property type="term" value="P:DNA replication proofreading"/>
    <property type="evidence" value="ECO:0007669"/>
    <property type="project" value="TreeGrafter"/>
</dbReference>
<proteinExistence type="predicted"/>
<dbReference type="CDD" id="cd06127">
    <property type="entry name" value="DEDDh"/>
    <property type="match status" value="1"/>
</dbReference>
<accession>A0A1G4VJ70</accession>
<organism evidence="2 3">
    <name type="scientific">Flavobacterium saliperosum</name>
    <dbReference type="NCBI Taxonomy" id="329186"/>
    <lineage>
        <taxon>Bacteria</taxon>
        <taxon>Pseudomonadati</taxon>
        <taxon>Bacteroidota</taxon>
        <taxon>Flavobacteriia</taxon>
        <taxon>Flavobacteriales</taxon>
        <taxon>Flavobacteriaceae</taxon>
        <taxon>Flavobacterium</taxon>
    </lineage>
</organism>
<dbReference type="Proteomes" id="UP000182124">
    <property type="component" value="Unassembled WGS sequence"/>
</dbReference>
<evidence type="ECO:0000313" key="2">
    <source>
        <dbReference type="EMBL" id="SCX07559.1"/>
    </source>
</evidence>
<evidence type="ECO:0000259" key="1">
    <source>
        <dbReference type="SMART" id="SM00479"/>
    </source>
</evidence>